<protein>
    <submittedName>
        <fullName evidence="2">Uncharacterized protein</fullName>
    </submittedName>
</protein>
<evidence type="ECO:0000256" key="1">
    <source>
        <dbReference type="SAM" id="MobiDB-lite"/>
    </source>
</evidence>
<accession>A0A7W9QB20</accession>
<keyword evidence="3" id="KW-1185">Reference proteome</keyword>
<name>A0A7W9QB20_9ACTN</name>
<dbReference type="AlphaFoldDB" id="A0A7W9QB20"/>
<feature type="region of interest" description="Disordered" evidence="1">
    <location>
        <begin position="16"/>
        <end position="39"/>
    </location>
</feature>
<organism evidence="2 3">
    <name type="scientific">Streptomyces zagrosensis</name>
    <dbReference type="NCBI Taxonomy" id="1042984"/>
    <lineage>
        <taxon>Bacteria</taxon>
        <taxon>Bacillati</taxon>
        <taxon>Actinomycetota</taxon>
        <taxon>Actinomycetes</taxon>
        <taxon>Kitasatosporales</taxon>
        <taxon>Streptomycetaceae</taxon>
        <taxon>Streptomyces</taxon>
    </lineage>
</organism>
<comment type="caution">
    <text evidence="2">The sequence shown here is derived from an EMBL/GenBank/DDBJ whole genome shotgun (WGS) entry which is preliminary data.</text>
</comment>
<sequence>MAKTKSSVVVVRVSAAGPMVSAPSRPGSHGLPTSGSTVI</sequence>
<dbReference type="EMBL" id="JACHJL010000009">
    <property type="protein sequence ID" value="MBB5936968.1"/>
    <property type="molecule type" value="Genomic_DNA"/>
</dbReference>
<evidence type="ECO:0000313" key="3">
    <source>
        <dbReference type="Proteomes" id="UP000588098"/>
    </source>
</evidence>
<gene>
    <name evidence="2" type="ORF">FHS42_004045</name>
</gene>
<proteinExistence type="predicted"/>
<evidence type="ECO:0000313" key="2">
    <source>
        <dbReference type="EMBL" id="MBB5936968.1"/>
    </source>
</evidence>
<reference evidence="2 3" key="1">
    <citation type="submission" date="2020-08" db="EMBL/GenBank/DDBJ databases">
        <title>Genomic Encyclopedia of Type Strains, Phase III (KMG-III): the genomes of soil and plant-associated and newly described type strains.</title>
        <authorList>
            <person name="Whitman W."/>
        </authorList>
    </citation>
    <scope>NUCLEOTIDE SEQUENCE [LARGE SCALE GENOMIC DNA]</scope>
    <source>
        <strain evidence="2 3">CECT 8305</strain>
    </source>
</reference>
<dbReference type="Proteomes" id="UP000588098">
    <property type="component" value="Unassembled WGS sequence"/>
</dbReference>